<gene>
    <name evidence="1" type="ORF">JKL49_17560</name>
</gene>
<protein>
    <submittedName>
        <fullName evidence="1">Shikimate kinase</fullName>
    </submittedName>
</protein>
<dbReference type="GO" id="GO:0016301">
    <property type="term" value="F:kinase activity"/>
    <property type="evidence" value="ECO:0007669"/>
    <property type="project" value="UniProtKB-KW"/>
</dbReference>
<dbReference type="AlphaFoldDB" id="A0A941D2Q4"/>
<comment type="caution">
    <text evidence="1">The sequence shown here is derived from an EMBL/GenBank/DDBJ whole genome shotgun (WGS) entry which is preliminary data.</text>
</comment>
<proteinExistence type="predicted"/>
<evidence type="ECO:0000313" key="2">
    <source>
        <dbReference type="Proteomes" id="UP000622580"/>
    </source>
</evidence>
<dbReference type="RefSeq" id="WP_215342189.1">
    <property type="nucleotide sequence ID" value="NZ_JAGSGD010000001.1"/>
</dbReference>
<keyword evidence="1" id="KW-0808">Transferase</keyword>
<dbReference type="InterPro" id="IPR027417">
    <property type="entry name" value="P-loop_NTPase"/>
</dbReference>
<accession>A0A941D2Q4</accession>
<dbReference type="SUPFAM" id="SSF52540">
    <property type="entry name" value="P-loop containing nucleoside triphosphate hydrolases"/>
    <property type="match status" value="1"/>
</dbReference>
<organism evidence="1 2">
    <name type="scientific">Phenylobacterium glaciei</name>
    <dbReference type="NCBI Taxonomy" id="2803784"/>
    <lineage>
        <taxon>Bacteria</taxon>
        <taxon>Pseudomonadati</taxon>
        <taxon>Pseudomonadota</taxon>
        <taxon>Alphaproteobacteria</taxon>
        <taxon>Caulobacterales</taxon>
        <taxon>Caulobacteraceae</taxon>
        <taxon>Phenylobacterium</taxon>
    </lineage>
</organism>
<dbReference type="Gene3D" id="3.40.50.300">
    <property type="entry name" value="P-loop containing nucleotide triphosphate hydrolases"/>
    <property type="match status" value="1"/>
</dbReference>
<dbReference type="EMBL" id="JAGSGD010000001">
    <property type="protein sequence ID" value="MBR7621205.1"/>
    <property type="molecule type" value="Genomic_DNA"/>
</dbReference>
<dbReference type="Proteomes" id="UP000622580">
    <property type="component" value="Unassembled WGS sequence"/>
</dbReference>
<keyword evidence="1" id="KW-0418">Kinase</keyword>
<sequence length="177" mass="19701">MELIFLHGPAAVGKLTVARELTARTGFALFHNHLVVDAVYAVFEFGTEPFIRLREQMWLSVFEEAAKIGRSLVFTFAPEHSVPVTFPADTQAVVERHGGRVRFVELTAPVAEQERRIDAESRVQFGKLRDLEMLRDLRAKGVWDYPAIASELVVDTGANAPEQAAEIIIQALGLTRS</sequence>
<name>A0A941D2Q4_9CAUL</name>
<evidence type="ECO:0000313" key="1">
    <source>
        <dbReference type="EMBL" id="MBR7621205.1"/>
    </source>
</evidence>
<keyword evidence="2" id="KW-1185">Reference proteome</keyword>
<reference evidence="1" key="1">
    <citation type="submission" date="2021-04" db="EMBL/GenBank/DDBJ databases">
        <title>Draft genome assembly of strain Phenylobacterium sp. 20VBR1 using MiniION and Illumina platforms.</title>
        <authorList>
            <person name="Thomas F.A."/>
            <person name="Krishnan K.P."/>
            <person name="Sinha R.K."/>
        </authorList>
    </citation>
    <scope>NUCLEOTIDE SEQUENCE</scope>
    <source>
        <strain evidence="1">20VBR1</strain>
    </source>
</reference>